<keyword evidence="6" id="KW-0546">Nucleotide metabolism</keyword>
<evidence type="ECO:0000313" key="9">
    <source>
        <dbReference type="EMBL" id="KAK9800200.1"/>
    </source>
</evidence>
<keyword evidence="10" id="KW-1185">Reference proteome</keyword>
<evidence type="ECO:0000256" key="4">
    <source>
        <dbReference type="ARBA" id="ARBA00022801"/>
    </source>
</evidence>
<proteinExistence type="inferred from homology"/>
<evidence type="ECO:0000256" key="3">
    <source>
        <dbReference type="ARBA" id="ARBA00022723"/>
    </source>
</evidence>
<dbReference type="Gene3D" id="3.20.20.140">
    <property type="entry name" value="Metal-dependent hydrolases"/>
    <property type="match status" value="2"/>
</dbReference>
<dbReference type="GO" id="GO:0009117">
    <property type="term" value="P:nucleotide metabolic process"/>
    <property type="evidence" value="ECO:0007669"/>
    <property type="project" value="UniProtKB-KW"/>
</dbReference>
<evidence type="ECO:0000256" key="5">
    <source>
        <dbReference type="ARBA" id="ARBA00022833"/>
    </source>
</evidence>
<dbReference type="EMBL" id="JALJOQ010000085">
    <property type="protein sequence ID" value="KAK9800200.1"/>
    <property type="molecule type" value="Genomic_DNA"/>
</dbReference>
<feature type="domain" description="Adenosine deaminase" evidence="8">
    <location>
        <begin position="162"/>
        <end position="266"/>
    </location>
</feature>
<dbReference type="Proteomes" id="UP001465755">
    <property type="component" value="Unassembled WGS sequence"/>
</dbReference>
<dbReference type="GO" id="GO:0046103">
    <property type="term" value="P:inosine biosynthetic process"/>
    <property type="evidence" value="ECO:0007669"/>
    <property type="project" value="TreeGrafter"/>
</dbReference>
<sequence>MHRLTAPPQGSNEIFSANQLRLCSALPKVELHAHLNGSVPESTLRELAESRQLDAGACVMLQRGDRSLSNCFKLFDLIHQLTTTHEVITRISREVIISFQEDNVVYLELRTTPKNRPECSMTKESYLQAVLAAVDAHEHQSITSAEHGICVRLLLSIDRRESSEQAWQTGLKLTLHAAEVYAPLETHAILDLLPDRLGHMCCLDDDLEAKLLGSRIPVELCLSSNVITQSVPTYPEHHFATLYHKGHPVALCTDDSGVFATTLSRESYW</sequence>
<evidence type="ECO:0000313" key="10">
    <source>
        <dbReference type="Proteomes" id="UP001465755"/>
    </source>
</evidence>
<dbReference type="GO" id="GO:0004000">
    <property type="term" value="F:adenosine deaminase activity"/>
    <property type="evidence" value="ECO:0007669"/>
    <property type="project" value="TreeGrafter"/>
</dbReference>
<dbReference type="PANTHER" id="PTHR11409">
    <property type="entry name" value="ADENOSINE DEAMINASE"/>
    <property type="match status" value="1"/>
</dbReference>
<evidence type="ECO:0000256" key="6">
    <source>
        <dbReference type="ARBA" id="ARBA00023080"/>
    </source>
</evidence>
<dbReference type="SUPFAM" id="SSF51556">
    <property type="entry name" value="Metallo-dependent hydrolases"/>
    <property type="match status" value="1"/>
</dbReference>
<evidence type="ECO:0000256" key="1">
    <source>
        <dbReference type="ARBA" id="ARBA00001947"/>
    </source>
</evidence>
<dbReference type="InterPro" id="IPR006330">
    <property type="entry name" value="Ado/ade_deaminase"/>
</dbReference>
<evidence type="ECO:0000256" key="7">
    <source>
        <dbReference type="ARBA" id="ARBA00048787"/>
    </source>
</evidence>
<dbReference type="InterPro" id="IPR001365">
    <property type="entry name" value="A_deaminase_dom"/>
</dbReference>
<organism evidence="9 10">
    <name type="scientific">Symbiochloris irregularis</name>
    <dbReference type="NCBI Taxonomy" id="706552"/>
    <lineage>
        <taxon>Eukaryota</taxon>
        <taxon>Viridiplantae</taxon>
        <taxon>Chlorophyta</taxon>
        <taxon>core chlorophytes</taxon>
        <taxon>Trebouxiophyceae</taxon>
        <taxon>Trebouxiales</taxon>
        <taxon>Trebouxiaceae</taxon>
        <taxon>Symbiochloris</taxon>
    </lineage>
</organism>
<name>A0AAW1NWD8_9CHLO</name>
<keyword evidence="3" id="KW-0479">Metal-binding</keyword>
<dbReference type="Pfam" id="PF00962">
    <property type="entry name" value="A_deaminase"/>
    <property type="match status" value="1"/>
</dbReference>
<protein>
    <recommendedName>
        <fullName evidence="8">Adenosine deaminase domain-containing protein</fullName>
    </recommendedName>
</protein>
<dbReference type="InterPro" id="IPR032466">
    <property type="entry name" value="Metal_Hydrolase"/>
</dbReference>
<dbReference type="GO" id="GO:0006154">
    <property type="term" value="P:adenosine catabolic process"/>
    <property type="evidence" value="ECO:0007669"/>
    <property type="project" value="TreeGrafter"/>
</dbReference>
<dbReference type="AlphaFoldDB" id="A0AAW1NWD8"/>
<keyword evidence="4" id="KW-0378">Hydrolase</keyword>
<comment type="similarity">
    <text evidence="2">Belongs to the metallo-dependent hydrolases superfamily. Adenosine and AMP deaminases family.</text>
</comment>
<reference evidence="9 10" key="1">
    <citation type="journal article" date="2024" name="Nat. Commun.">
        <title>Phylogenomics reveals the evolutionary origins of lichenization in chlorophyte algae.</title>
        <authorList>
            <person name="Puginier C."/>
            <person name="Libourel C."/>
            <person name="Otte J."/>
            <person name="Skaloud P."/>
            <person name="Haon M."/>
            <person name="Grisel S."/>
            <person name="Petersen M."/>
            <person name="Berrin J.G."/>
            <person name="Delaux P.M."/>
            <person name="Dal Grande F."/>
            <person name="Keller J."/>
        </authorList>
    </citation>
    <scope>NUCLEOTIDE SEQUENCE [LARGE SCALE GENOMIC DNA]</scope>
    <source>
        <strain evidence="9 10">SAG 2036</strain>
    </source>
</reference>
<comment type="catalytic activity">
    <reaction evidence="7">
        <text>N(6)-methyl-AMP + H2O + H(+) = IMP + methylamine</text>
        <dbReference type="Rhea" id="RHEA:16001"/>
        <dbReference type="ChEBI" id="CHEBI:15377"/>
        <dbReference type="ChEBI" id="CHEBI:15378"/>
        <dbReference type="ChEBI" id="CHEBI:58053"/>
        <dbReference type="ChEBI" id="CHEBI:59338"/>
        <dbReference type="ChEBI" id="CHEBI:144842"/>
    </reaction>
    <physiologicalReaction direction="left-to-right" evidence="7">
        <dbReference type="Rhea" id="RHEA:16002"/>
    </physiologicalReaction>
</comment>
<keyword evidence="5" id="KW-0862">Zinc</keyword>
<accession>A0AAW1NWD8</accession>
<comment type="caution">
    <text evidence="9">The sequence shown here is derived from an EMBL/GenBank/DDBJ whole genome shotgun (WGS) entry which is preliminary data.</text>
</comment>
<evidence type="ECO:0000259" key="8">
    <source>
        <dbReference type="Pfam" id="PF00962"/>
    </source>
</evidence>
<comment type="cofactor">
    <cofactor evidence="1">
        <name>Zn(2+)</name>
        <dbReference type="ChEBI" id="CHEBI:29105"/>
    </cofactor>
</comment>
<dbReference type="PANTHER" id="PTHR11409:SF42">
    <property type="entry name" value="ADENOSINE DEAMINASE-LIKE PROTEIN"/>
    <property type="match status" value="1"/>
</dbReference>
<gene>
    <name evidence="9" type="ORF">WJX73_008322</name>
</gene>
<dbReference type="GO" id="GO:0046872">
    <property type="term" value="F:metal ion binding"/>
    <property type="evidence" value="ECO:0007669"/>
    <property type="project" value="UniProtKB-KW"/>
</dbReference>
<evidence type="ECO:0000256" key="2">
    <source>
        <dbReference type="ARBA" id="ARBA00006676"/>
    </source>
</evidence>